<feature type="compositionally biased region" description="Basic and acidic residues" evidence="1">
    <location>
        <begin position="86"/>
        <end position="95"/>
    </location>
</feature>
<proteinExistence type="predicted"/>
<comment type="caution">
    <text evidence="2">The sequence shown here is derived from an EMBL/GenBank/DDBJ whole genome shotgun (WGS) entry which is preliminary data.</text>
</comment>
<sequence>MQYRRWWDSDPEFRQMIVNKLDSADPTDSASNTQRSSSQLPAVDIRDGTVYKQIIHNSCLDRSERDTSEDEEVPVGRTLRKRSKRSIKDIGLEQK</sequence>
<organism evidence="2 3">
    <name type="scientific">Acanthoscelides obtectus</name>
    <name type="common">Bean weevil</name>
    <name type="synonym">Bruchus obtectus</name>
    <dbReference type="NCBI Taxonomy" id="200917"/>
    <lineage>
        <taxon>Eukaryota</taxon>
        <taxon>Metazoa</taxon>
        <taxon>Ecdysozoa</taxon>
        <taxon>Arthropoda</taxon>
        <taxon>Hexapoda</taxon>
        <taxon>Insecta</taxon>
        <taxon>Pterygota</taxon>
        <taxon>Neoptera</taxon>
        <taxon>Endopterygota</taxon>
        <taxon>Coleoptera</taxon>
        <taxon>Polyphaga</taxon>
        <taxon>Cucujiformia</taxon>
        <taxon>Chrysomeloidea</taxon>
        <taxon>Chrysomelidae</taxon>
        <taxon>Bruchinae</taxon>
        <taxon>Bruchini</taxon>
        <taxon>Acanthoscelides</taxon>
    </lineage>
</organism>
<dbReference type="EMBL" id="CAKOFQ010006803">
    <property type="protein sequence ID" value="CAH1972967.1"/>
    <property type="molecule type" value="Genomic_DNA"/>
</dbReference>
<evidence type="ECO:0000256" key="1">
    <source>
        <dbReference type="SAM" id="MobiDB-lite"/>
    </source>
</evidence>
<gene>
    <name evidence="2" type="ORF">ACAOBT_LOCUS10291</name>
</gene>
<accession>A0A9P0KEC3</accession>
<evidence type="ECO:0000313" key="2">
    <source>
        <dbReference type="EMBL" id="CAH1972967.1"/>
    </source>
</evidence>
<feature type="region of interest" description="Disordered" evidence="1">
    <location>
        <begin position="61"/>
        <end position="95"/>
    </location>
</feature>
<name>A0A9P0KEC3_ACAOB</name>
<protein>
    <submittedName>
        <fullName evidence="2">Uncharacterized protein</fullName>
    </submittedName>
</protein>
<feature type="region of interest" description="Disordered" evidence="1">
    <location>
        <begin position="20"/>
        <end position="44"/>
    </location>
</feature>
<evidence type="ECO:0000313" key="3">
    <source>
        <dbReference type="Proteomes" id="UP001152888"/>
    </source>
</evidence>
<feature type="compositionally biased region" description="Polar residues" evidence="1">
    <location>
        <begin position="26"/>
        <end position="40"/>
    </location>
</feature>
<keyword evidence="3" id="KW-1185">Reference proteome</keyword>
<dbReference type="AlphaFoldDB" id="A0A9P0KEC3"/>
<reference evidence="2" key="1">
    <citation type="submission" date="2022-03" db="EMBL/GenBank/DDBJ databases">
        <authorList>
            <person name="Sayadi A."/>
        </authorList>
    </citation>
    <scope>NUCLEOTIDE SEQUENCE</scope>
</reference>
<dbReference type="Proteomes" id="UP001152888">
    <property type="component" value="Unassembled WGS sequence"/>
</dbReference>